<sequence length="1309" mass="147026">MAKFHAPEPFDFAQPTAWPAWKLRFSRYRIATKLNLEDGDVQVNTLLYAMGKDAEPIFSTFTCTGDEDDYFEEVVQRFDEHFVPRRNTIHERACFHRRSQQQGESVESFVRRLYELAEHCDFGASKDEHIRDRIVIGLIDNDVSQKLQLEAGLTLEKAISIARQSELVKMQNADARTTVCEVNAVSQKLKHCQPFDKTKRHNPGSTQRFGGVSKPAGDTCSRCGRTHEPGLCPARGKRCRKCNKTGHFEIACKTKFVRAVTSEHKKMDEGDVWFLGTITGHNTSMDDPWLTNLDVNGTNIPFRIDTGADITVISENTYCGLPDRPDLRETEAVFMSPGGQLTCKGKFLAECEKNGVTCSLWIYVMKGSFSTNLLGRDTAVKMGLVRRVNGLESFHDVFGDIGLLNCPPVKIELRPDATPYSISTPRRIPFPLLPQVEEELKRMQLLGIIEEVQEATDWCAPMVPVLKKDKRVRICVDLTKLNKAVKRERFMLPTLEDIAPKLSGATVFSTMDASSGFWQIPLEGASRKLTTFITPVGRFCFKRLPFGITSAPEIFQEKMSSLLKDLDGTVVVMDDILVFGRDQEEHDRNLEAVMQTIRVSGLKLNRAKCQFGKSEIKYFGHIIGKEGIKPNPEKVRAITEMLPPSNIAELRQAVGMINYLGKFLPDLSSVMYPINSLLKRDTAWTWGVPQEVAFKEVKVMLTSTPVLAYYDANKPTVVSADASSFGLGAALYQEYEEGLRPVAYCSRTLTETERRYSQIEKECLASVWACERFSRYLQGMEKFRLQTDHKPLVPLINSYDLDKAPVRCQRLLMRLMRFNAEACHVPGKQLIVADTLSRKPLPDGGGSSTEEVVTAYVQAVVESRPITRDRLDALRQATMQDGDLQTITKYVADGWPEESSHLSHTLQSFHAARAHLSAADGLLLYDDRIVVPELLRKQVLSQIHEGHQGLTKCRLMANLSVWWPGIGRHITEVVKSCRFCQENKSSQRKEPLMPTPLPDGPGQKLAADICDHDGKHYLVVVDYFSRDIEIVHLRTMTSLHVIAHLKTIFARWGIPFELITDNGTQFTSADFKQFSVAYNFKHTTSSPHFPQSNGAAERSVAIAKRILCQPDPHLALLSYRATPHTATGPSPAQLMMGRQVRTTVPVLSRHLVPSQKDYTAVRNADRKAKASYSYFYNRRHSARQLSPLQSGQKVRVKLDGVKGWKTSGKVVVHAPEPRSYYVKTEDGFIARRNRRHIQQVPEQTLTAQSEVPVIATPDAAGDPDAIPVQSSTQPVATDSPPGCPGFMTQRTLAGRVVKPPIRFKDYVTI</sequence>
<evidence type="ECO:0000259" key="12">
    <source>
        <dbReference type="PROSITE" id="PS50994"/>
    </source>
</evidence>
<keyword evidence="5" id="KW-0540">Nuclease</keyword>
<evidence type="ECO:0000256" key="2">
    <source>
        <dbReference type="ARBA" id="ARBA00012180"/>
    </source>
</evidence>
<dbReference type="Pfam" id="PF17921">
    <property type="entry name" value="Integrase_H2C2"/>
    <property type="match status" value="1"/>
</dbReference>
<dbReference type="FunFam" id="1.10.340.70:FF:000003">
    <property type="entry name" value="Protein CBG25708"/>
    <property type="match status" value="1"/>
</dbReference>
<dbReference type="InterPro" id="IPR021109">
    <property type="entry name" value="Peptidase_aspartic_dom_sf"/>
</dbReference>
<keyword evidence="7" id="KW-0378">Hydrolase</keyword>
<dbReference type="InterPro" id="IPR001995">
    <property type="entry name" value="Peptidase_A2_cat"/>
</dbReference>
<dbReference type="Gene3D" id="3.10.10.10">
    <property type="entry name" value="HIV Type 1 Reverse Transcriptase, subunit A, domain 1"/>
    <property type="match status" value="1"/>
</dbReference>
<dbReference type="InterPro" id="IPR050951">
    <property type="entry name" value="Retrovirus_Pol_polyprotein"/>
</dbReference>
<dbReference type="SUPFAM" id="SSF53098">
    <property type="entry name" value="Ribonuclease H-like"/>
    <property type="match status" value="1"/>
</dbReference>
<organism evidence="13">
    <name type="scientific">Nothobranchius furzeri</name>
    <name type="common">Turquoise killifish</name>
    <dbReference type="NCBI Taxonomy" id="105023"/>
    <lineage>
        <taxon>Eukaryota</taxon>
        <taxon>Metazoa</taxon>
        <taxon>Chordata</taxon>
        <taxon>Craniata</taxon>
        <taxon>Vertebrata</taxon>
        <taxon>Euteleostomi</taxon>
        <taxon>Actinopterygii</taxon>
        <taxon>Neopterygii</taxon>
        <taxon>Teleostei</taxon>
        <taxon>Neoteleostei</taxon>
        <taxon>Acanthomorphata</taxon>
        <taxon>Ovalentaria</taxon>
        <taxon>Atherinomorphae</taxon>
        <taxon>Cyprinodontiformes</taxon>
        <taxon>Nothobranchiidae</taxon>
        <taxon>Nothobranchius</taxon>
    </lineage>
</organism>
<reference evidence="13" key="1">
    <citation type="submission" date="2016-05" db="EMBL/GenBank/DDBJ databases">
        <authorList>
            <person name="Lavstsen T."/>
            <person name="Jespersen J.S."/>
        </authorList>
    </citation>
    <scope>NUCLEOTIDE SEQUENCE</scope>
    <source>
        <tissue evidence="13">Brain</tissue>
    </source>
</reference>
<keyword evidence="4" id="KW-0548">Nucleotidyltransferase</keyword>
<feature type="domain" description="Integrase catalytic" evidence="12">
    <location>
        <begin position="997"/>
        <end position="1107"/>
    </location>
</feature>
<dbReference type="InterPro" id="IPR043502">
    <property type="entry name" value="DNA/RNA_pol_sf"/>
</dbReference>
<dbReference type="Gene3D" id="3.30.70.270">
    <property type="match status" value="2"/>
</dbReference>
<dbReference type="InterPro" id="IPR041588">
    <property type="entry name" value="Integrase_H2C2"/>
</dbReference>
<dbReference type="GO" id="GO:0015074">
    <property type="term" value="P:DNA integration"/>
    <property type="evidence" value="ECO:0007669"/>
    <property type="project" value="InterPro"/>
</dbReference>
<reference evidence="13" key="2">
    <citation type="submission" date="2016-06" db="EMBL/GenBank/DDBJ databases">
        <title>The genome of a short-lived fish provides insights into sex chromosome evolution and the genetic control of aging.</title>
        <authorList>
            <person name="Reichwald K."/>
            <person name="Felder M."/>
            <person name="Petzold A."/>
            <person name="Koch P."/>
            <person name="Groth M."/>
            <person name="Platzer M."/>
        </authorList>
    </citation>
    <scope>NUCLEOTIDE SEQUENCE</scope>
    <source>
        <tissue evidence="13">Brain</tissue>
    </source>
</reference>
<dbReference type="EC" id="3.1.26.4" evidence="2"/>
<dbReference type="EMBL" id="HADY01017769">
    <property type="protein sequence ID" value="SBP56254.1"/>
    <property type="molecule type" value="Transcribed_RNA"/>
</dbReference>
<dbReference type="Pfam" id="PF00078">
    <property type="entry name" value="RVT_1"/>
    <property type="match status" value="1"/>
</dbReference>
<dbReference type="InterPro" id="IPR036397">
    <property type="entry name" value="RNaseH_sf"/>
</dbReference>
<evidence type="ECO:0000256" key="8">
    <source>
        <dbReference type="ARBA" id="ARBA00023268"/>
    </source>
</evidence>
<evidence type="ECO:0000256" key="6">
    <source>
        <dbReference type="ARBA" id="ARBA00022759"/>
    </source>
</evidence>
<keyword evidence="3" id="KW-0808">Transferase</keyword>
<dbReference type="GO" id="GO:0016779">
    <property type="term" value="F:nucleotidyltransferase activity"/>
    <property type="evidence" value="ECO:0007669"/>
    <property type="project" value="UniProtKB-KW"/>
</dbReference>
<proteinExistence type="inferred from homology"/>
<evidence type="ECO:0000256" key="4">
    <source>
        <dbReference type="ARBA" id="ARBA00022695"/>
    </source>
</evidence>
<comment type="similarity">
    <text evidence="1">Belongs to the beta type-B retroviral polymerase family. HERV class-II K(HML-2) pol subfamily.</text>
</comment>
<keyword evidence="6" id="KW-0255">Endonuclease</keyword>
<dbReference type="InterPro" id="IPR012337">
    <property type="entry name" value="RNaseH-like_sf"/>
</dbReference>
<name>A0A1A8AMK6_NOTFU</name>
<accession>A0A1A8AMK6</accession>
<evidence type="ECO:0000256" key="1">
    <source>
        <dbReference type="ARBA" id="ARBA00010879"/>
    </source>
</evidence>
<dbReference type="CDD" id="cd09274">
    <property type="entry name" value="RNase_HI_RT_Ty3"/>
    <property type="match status" value="1"/>
</dbReference>
<dbReference type="SUPFAM" id="SSF50630">
    <property type="entry name" value="Acid proteases"/>
    <property type="match status" value="1"/>
</dbReference>
<dbReference type="PROSITE" id="PS50994">
    <property type="entry name" value="INTEGRASE"/>
    <property type="match status" value="1"/>
</dbReference>
<feature type="domain" description="Peptidase A2" evidence="10">
    <location>
        <begin position="300"/>
        <end position="378"/>
    </location>
</feature>
<dbReference type="GO" id="GO:0003676">
    <property type="term" value="F:nucleic acid binding"/>
    <property type="evidence" value="ECO:0007669"/>
    <property type="project" value="InterPro"/>
</dbReference>
<dbReference type="PROSITE" id="PS50175">
    <property type="entry name" value="ASP_PROT_RETROV"/>
    <property type="match status" value="1"/>
</dbReference>
<evidence type="ECO:0000256" key="5">
    <source>
        <dbReference type="ARBA" id="ARBA00022722"/>
    </source>
</evidence>
<evidence type="ECO:0000313" key="13">
    <source>
        <dbReference type="EMBL" id="SBP56254.1"/>
    </source>
</evidence>
<dbReference type="GO" id="GO:0004523">
    <property type="term" value="F:RNA-DNA hybrid ribonuclease activity"/>
    <property type="evidence" value="ECO:0007669"/>
    <property type="project" value="UniProtKB-EC"/>
</dbReference>
<evidence type="ECO:0000259" key="10">
    <source>
        <dbReference type="PROSITE" id="PS50175"/>
    </source>
</evidence>
<evidence type="ECO:0000259" key="11">
    <source>
        <dbReference type="PROSITE" id="PS50878"/>
    </source>
</evidence>
<dbReference type="FunFam" id="3.30.420.10:FF:000063">
    <property type="entry name" value="Retrovirus-related Pol polyprotein from transposon 297-like Protein"/>
    <property type="match status" value="1"/>
</dbReference>
<gene>
    <name evidence="13" type="primary">BX640584.1</name>
</gene>
<evidence type="ECO:0000256" key="3">
    <source>
        <dbReference type="ARBA" id="ARBA00022679"/>
    </source>
</evidence>
<dbReference type="Gene3D" id="3.30.420.10">
    <property type="entry name" value="Ribonuclease H-like superfamily/Ribonuclease H"/>
    <property type="match status" value="1"/>
</dbReference>
<dbReference type="Pfam" id="PF17919">
    <property type="entry name" value="RT_RNaseH_2"/>
    <property type="match status" value="1"/>
</dbReference>
<dbReference type="Pfam" id="PF00665">
    <property type="entry name" value="rve"/>
    <property type="match status" value="1"/>
</dbReference>
<protein>
    <recommendedName>
        <fullName evidence="9">Gypsy retrotransposon integrase-like protein 1</fullName>
        <ecNumber evidence="2">3.1.26.4</ecNumber>
    </recommendedName>
</protein>
<keyword evidence="8" id="KW-0511">Multifunctional enzyme</keyword>
<dbReference type="GO" id="GO:0004190">
    <property type="term" value="F:aspartic-type endopeptidase activity"/>
    <property type="evidence" value="ECO:0007669"/>
    <property type="project" value="InterPro"/>
</dbReference>
<feature type="domain" description="Reverse transcriptase" evidence="11">
    <location>
        <begin position="446"/>
        <end position="623"/>
    </location>
</feature>
<dbReference type="SUPFAM" id="SSF56672">
    <property type="entry name" value="DNA/RNA polymerases"/>
    <property type="match status" value="1"/>
</dbReference>
<dbReference type="FunFam" id="3.30.70.270:FF:000026">
    <property type="entry name" value="Transposon Ty3-G Gag-Pol polyprotein"/>
    <property type="match status" value="1"/>
</dbReference>
<dbReference type="InterPro" id="IPR043128">
    <property type="entry name" value="Rev_trsase/Diguanyl_cyclase"/>
</dbReference>
<dbReference type="InterPro" id="IPR000477">
    <property type="entry name" value="RT_dom"/>
</dbReference>
<dbReference type="InterPro" id="IPR001584">
    <property type="entry name" value="Integrase_cat-core"/>
</dbReference>
<dbReference type="PANTHER" id="PTHR37984:SF5">
    <property type="entry name" value="PROTEIN NYNRIN-LIKE"/>
    <property type="match status" value="1"/>
</dbReference>
<dbReference type="Gene3D" id="1.10.340.70">
    <property type="match status" value="1"/>
</dbReference>
<evidence type="ECO:0000256" key="7">
    <source>
        <dbReference type="ARBA" id="ARBA00022801"/>
    </source>
</evidence>
<dbReference type="PROSITE" id="PS50878">
    <property type="entry name" value="RT_POL"/>
    <property type="match status" value="1"/>
</dbReference>
<dbReference type="InterPro" id="IPR041577">
    <property type="entry name" value="RT_RNaseH_2"/>
</dbReference>
<dbReference type="Gene3D" id="2.40.70.10">
    <property type="entry name" value="Acid Proteases"/>
    <property type="match status" value="1"/>
</dbReference>
<evidence type="ECO:0000256" key="9">
    <source>
        <dbReference type="ARBA" id="ARBA00039658"/>
    </source>
</evidence>
<dbReference type="PANTHER" id="PTHR37984">
    <property type="entry name" value="PROTEIN CBG26694"/>
    <property type="match status" value="1"/>
</dbReference>
<dbReference type="FunFam" id="3.10.20.370:FF:000001">
    <property type="entry name" value="Retrovirus-related Pol polyprotein from transposon 17.6-like protein"/>
    <property type="match status" value="1"/>
</dbReference>
<dbReference type="CDD" id="cd01647">
    <property type="entry name" value="RT_LTR"/>
    <property type="match status" value="1"/>
</dbReference>
<dbReference type="GO" id="GO:0006508">
    <property type="term" value="P:proteolysis"/>
    <property type="evidence" value="ECO:0007669"/>
    <property type="project" value="InterPro"/>
</dbReference>